<dbReference type="RefSeq" id="XP_025065598.1">
    <property type="nucleotide sequence ID" value="XM_025209813.1"/>
</dbReference>
<dbReference type="PANTHER" id="PTHR35256:SF1">
    <property type="entry name" value="EXPRESSED SEQUENCE AI429214"/>
    <property type="match status" value="1"/>
</dbReference>
<name>A0A3Q0H5C0_ALLSI</name>
<evidence type="ECO:0000313" key="1">
    <source>
        <dbReference type="Proteomes" id="UP000189705"/>
    </source>
</evidence>
<organism evidence="1 2">
    <name type="scientific">Alligator sinensis</name>
    <name type="common">Chinese alligator</name>
    <dbReference type="NCBI Taxonomy" id="38654"/>
    <lineage>
        <taxon>Eukaryota</taxon>
        <taxon>Metazoa</taxon>
        <taxon>Chordata</taxon>
        <taxon>Craniata</taxon>
        <taxon>Vertebrata</taxon>
        <taxon>Euteleostomi</taxon>
        <taxon>Archelosauria</taxon>
        <taxon>Archosauria</taxon>
        <taxon>Crocodylia</taxon>
        <taxon>Alligatoridae</taxon>
        <taxon>Alligatorinae</taxon>
        <taxon>Alligator</taxon>
    </lineage>
</organism>
<sequence length="331" mass="37205">MELDSSCSSCISDYSDDTFESFSEEEEACKQYENEPFASYCTTENSECPAVSDVSESTWKSTSQNDEGELLDSATIEKDLMGKWINCLKNKAAGTGESKPVMRTRTEIPEVPAEELDALQNFCTIKISQIHHQLICEQSNSCKHKELQHGFTSEKSVTGALNCIVPDQLVNRIHLKNIRETVKQVTETKVHQTSQCPDCQKKKAELAKVTFLRQRKTLMEGCLLQEKLEEQIYTKDLLTLIGEIHKSLPKLSEDPKNIWQKLKVKEKTTTAACLYCRIAWNLAMNGMCLQGATLSEMTIGKMSSGCACAVEYTSEYTGPCGCRNWKRKMAT</sequence>
<dbReference type="Pfam" id="PF15379">
    <property type="entry name" value="DUF4606"/>
    <property type="match status" value="1"/>
</dbReference>
<proteinExistence type="predicted"/>
<dbReference type="InterPro" id="IPR027932">
    <property type="entry name" value="DUF4606"/>
</dbReference>
<gene>
    <name evidence="2" type="primary">CUNH8orf48</name>
</gene>
<dbReference type="PANTHER" id="PTHR35256">
    <property type="entry name" value="CHROMOSOME 8 OPEN READING FRAME 48"/>
    <property type="match status" value="1"/>
</dbReference>
<protein>
    <submittedName>
        <fullName evidence="2">Uncharacterized protein C8orf48 homolog isoform X1</fullName>
    </submittedName>
</protein>
<dbReference type="InParanoid" id="A0A3Q0H5C0"/>
<dbReference type="CTD" id="109313672"/>
<dbReference type="KEGG" id="asn:102369575"/>
<keyword evidence="1" id="KW-1185">Reference proteome</keyword>
<accession>A0A3Q0H5C0</accession>
<dbReference type="GeneID" id="102369575"/>
<dbReference type="Proteomes" id="UP000189705">
    <property type="component" value="Unplaced"/>
</dbReference>
<reference evidence="2" key="1">
    <citation type="submission" date="2025-08" db="UniProtKB">
        <authorList>
            <consortium name="RefSeq"/>
        </authorList>
    </citation>
    <scope>IDENTIFICATION</scope>
</reference>
<evidence type="ECO:0000313" key="2">
    <source>
        <dbReference type="RefSeq" id="XP_025065598.1"/>
    </source>
</evidence>
<dbReference type="AlphaFoldDB" id="A0A3Q0H5C0"/>